<evidence type="ECO:0000313" key="2">
    <source>
        <dbReference type="Proteomes" id="UP001486808"/>
    </source>
</evidence>
<proteinExistence type="predicted"/>
<accession>A0ABP9ZL28</accession>
<dbReference type="RefSeq" id="WP_353386210.1">
    <property type="nucleotide sequence ID" value="NZ_BAABWD010000001.1"/>
</dbReference>
<gene>
    <name evidence="1" type="ORF">NBRC116187_05240</name>
</gene>
<evidence type="ECO:0000313" key="1">
    <source>
        <dbReference type="EMBL" id="GAA6130164.1"/>
    </source>
</evidence>
<dbReference type="Proteomes" id="UP001486808">
    <property type="component" value="Unassembled WGS sequence"/>
</dbReference>
<organism evidence="1 2">
    <name type="scientific">Halopseudomonas sabulinigri</name>
    <dbReference type="NCBI Taxonomy" id="472181"/>
    <lineage>
        <taxon>Bacteria</taxon>
        <taxon>Pseudomonadati</taxon>
        <taxon>Pseudomonadota</taxon>
        <taxon>Gammaproteobacteria</taxon>
        <taxon>Pseudomonadales</taxon>
        <taxon>Pseudomonadaceae</taxon>
        <taxon>Halopseudomonas</taxon>
    </lineage>
</organism>
<reference evidence="1 2" key="1">
    <citation type="submission" date="2024-04" db="EMBL/GenBank/DDBJ databases">
        <title>Draft genome sequence of Halopseudomonas sabulinigri NBRC 116187.</title>
        <authorList>
            <person name="Miyakawa T."/>
            <person name="Kusuya Y."/>
            <person name="Miura T."/>
        </authorList>
    </citation>
    <scope>NUCLEOTIDE SEQUENCE [LARGE SCALE GENOMIC DNA]</scope>
    <source>
        <strain evidence="1 2">4NH20-0042</strain>
    </source>
</reference>
<dbReference type="EMBL" id="BAABWD010000001">
    <property type="protein sequence ID" value="GAA6130164.1"/>
    <property type="molecule type" value="Genomic_DNA"/>
</dbReference>
<name>A0ABP9ZL28_9GAMM</name>
<keyword evidence="2" id="KW-1185">Reference proteome</keyword>
<comment type="caution">
    <text evidence="1">The sequence shown here is derived from an EMBL/GenBank/DDBJ whole genome shotgun (WGS) entry which is preliminary data.</text>
</comment>
<sequence length="185" mass="21760">MTILTKFDAAERQLLQAIRLFFREEDAISIHTLSEAASQILYDIGKETGIKSMFRDSDRIREDKKKEFFSYLFKSRNFFKHADKDKDETHEFKDEFNEFSLIDSVNLHSALKKKWTPETLVFDVWFCLHRPNLLIPNTEYSNLISKIKSDRIFPSTNEKSQFYEVIEQLRSGKSTAQNLTLAFGL</sequence>
<protein>
    <submittedName>
        <fullName evidence="1">Uncharacterized protein</fullName>
    </submittedName>
</protein>